<dbReference type="EMBL" id="CM001751">
    <property type="protein sequence ID" value="KJB77686.1"/>
    <property type="molecule type" value="Genomic_DNA"/>
</dbReference>
<gene>
    <name evidence="1" type="ORF">B456_012G150600</name>
</gene>
<dbReference type="Gramene" id="KJB77686">
    <property type="protein sequence ID" value="KJB77686"/>
    <property type="gene ID" value="B456_012G150600"/>
</dbReference>
<accession>A0A0D2V5M4</accession>
<proteinExistence type="predicted"/>
<dbReference type="PANTHER" id="PTHR37705">
    <property type="entry name" value="BNAA08G11710D PROTEIN"/>
    <property type="match status" value="1"/>
</dbReference>
<sequence length="81" mass="9451">MKLRKRRRKKKKAAAERAKSFATMLVKRMEICIELVKFAIKFVIAQVEEVINENLRHRRPPPPVAMRMRSLSPPLPFVGPL</sequence>
<evidence type="ECO:0000313" key="2">
    <source>
        <dbReference type="Proteomes" id="UP000032304"/>
    </source>
</evidence>
<name>A0A0D2V5M4_GOSRA</name>
<reference evidence="1 2" key="1">
    <citation type="journal article" date="2012" name="Nature">
        <title>Repeated polyploidization of Gossypium genomes and the evolution of spinnable cotton fibres.</title>
        <authorList>
            <person name="Paterson A.H."/>
            <person name="Wendel J.F."/>
            <person name="Gundlach H."/>
            <person name="Guo H."/>
            <person name="Jenkins J."/>
            <person name="Jin D."/>
            <person name="Llewellyn D."/>
            <person name="Showmaker K.C."/>
            <person name="Shu S."/>
            <person name="Udall J."/>
            <person name="Yoo M.J."/>
            <person name="Byers R."/>
            <person name="Chen W."/>
            <person name="Doron-Faigenboim A."/>
            <person name="Duke M.V."/>
            <person name="Gong L."/>
            <person name="Grimwood J."/>
            <person name="Grover C."/>
            <person name="Grupp K."/>
            <person name="Hu G."/>
            <person name="Lee T.H."/>
            <person name="Li J."/>
            <person name="Lin L."/>
            <person name="Liu T."/>
            <person name="Marler B.S."/>
            <person name="Page J.T."/>
            <person name="Roberts A.W."/>
            <person name="Romanel E."/>
            <person name="Sanders W.S."/>
            <person name="Szadkowski E."/>
            <person name="Tan X."/>
            <person name="Tang H."/>
            <person name="Xu C."/>
            <person name="Wang J."/>
            <person name="Wang Z."/>
            <person name="Zhang D."/>
            <person name="Zhang L."/>
            <person name="Ashrafi H."/>
            <person name="Bedon F."/>
            <person name="Bowers J.E."/>
            <person name="Brubaker C.L."/>
            <person name="Chee P.W."/>
            <person name="Das S."/>
            <person name="Gingle A.R."/>
            <person name="Haigler C.H."/>
            <person name="Harker D."/>
            <person name="Hoffmann L.V."/>
            <person name="Hovav R."/>
            <person name="Jones D.C."/>
            <person name="Lemke C."/>
            <person name="Mansoor S."/>
            <person name="ur Rahman M."/>
            <person name="Rainville L.N."/>
            <person name="Rambani A."/>
            <person name="Reddy U.K."/>
            <person name="Rong J.K."/>
            <person name="Saranga Y."/>
            <person name="Scheffler B.E."/>
            <person name="Scheffler J.A."/>
            <person name="Stelly D.M."/>
            <person name="Triplett B.A."/>
            <person name="Van Deynze A."/>
            <person name="Vaslin M.F."/>
            <person name="Waghmare V.N."/>
            <person name="Walford S.A."/>
            <person name="Wright R.J."/>
            <person name="Zaki E.A."/>
            <person name="Zhang T."/>
            <person name="Dennis E.S."/>
            <person name="Mayer K.F."/>
            <person name="Peterson D.G."/>
            <person name="Rokhsar D.S."/>
            <person name="Wang X."/>
            <person name="Schmutz J."/>
        </authorList>
    </citation>
    <scope>NUCLEOTIDE SEQUENCE [LARGE SCALE GENOMIC DNA]</scope>
</reference>
<protein>
    <submittedName>
        <fullName evidence="1">Uncharacterized protein</fullName>
    </submittedName>
</protein>
<dbReference type="OMA" id="TMLVKRM"/>
<evidence type="ECO:0000313" key="1">
    <source>
        <dbReference type="EMBL" id="KJB77686.1"/>
    </source>
</evidence>
<dbReference type="AlphaFoldDB" id="A0A0D2V5M4"/>
<keyword evidence="2" id="KW-1185">Reference proteome</keyword>
<organism evidence="1 2">
    <name type="scientific">Gossypium raimondii</name>
    <name type="common">Peruvian cotton</name>
    <name type="synonym">Gossypium klotzschianum subsp. raimondii</name>
    <dbReference type="NCBI Taxonomy" id="29730"/>
    <lineage>
        <taxon>Eukaryota</taxon>
        <taxon>Viridiplantae</taxon>
        <taxon>Streptophyta</taxon>
        <taxon>Embryophyta</taxon>
        <taxon>Tracheophyta</taxon>
        <taxon>Spermatophyta</taxon>
        <taxon>Magnoliopsida</taxon>
        <taxon>eudicotyledons</taxon>
        <taxon>Gunneridae</taxon>
        <taxon>Pentapetalae</taxon>
        <taxon>rosids</taxon>
        <taxon>malvids</taxon>
        <taxon>Malvales</taxon>
        <taxon>Malvaceae</taxon>
        <taxon>Malvoideae</taxon>
        <taxon>Gossypium</taxon>
    </lineage>
</organism>
<dbReference type="PANTHER" id="PTHR37705:SF1">
    <property type="entry name" value="TRANSMEMBRANE PROTEIN"/>
    <property type="match status" value="1"/>
</dbReference>
<dbReference type="Proteomes" id="UP000032304">
    <property type="component" value="Chromosome 12"/>
</dbReference>